<feature type="domain" description="Knr4/Smi1-like" evidence="1">
    <location>
        <begin position="26"/>
        <end position="150"/>
    </location>
</feature>
<dbReference type="SUPFAM" id="SSF160631">
    <property type="entry name" value="SMI1/KNR4-like"/>
    <property type="match status" value="1"/>
</dbReference>
<dbReference type="InterPro" id="IPR037883">
    <property type="entry name" value="Knr4/Smi1-like_sf"/>
</dbReference>
<dbReference type="AlphaFoldDB" id="A0AB72Z5L0"/>
<name>A0AB72Z5L0_LISIO</name>
<protein>
    <submittedName>
        <fullName evidence="2">SMI1 / KNR4 family protein</fullName>
    </submittedName>
</protein>
<dbReference type="Proteomes" id="UP000003597">
    <property type="component" value="Unassembled WGS sequence"/>
</dbReference>
<dbReference type="Gene3D" id="3.40.1580.10">
    <property type="entry name" value="SMI1/KNR4-like"/>
    <property type="match status" value="1"/>
</dbReference>
<evidence type="ECO:0000259" key="1">
    <source>
        <dbReference type="SMART" id="SM00860"/>
    </source>
</evidence>
<keyword evidence="3" id="KW-1185">Reference proteome</keyword>
<dbReference type="InterPro" id="IPR018958">
    <property type="entry name" value="Knr4/Smi1-like_dom"/>
</dbReference>
<sequence>MMASSFLEEVDRLITLSGITFHASGTGTPELIKIYQDALGNEFPETYKLFLEKYGTLTFNGVSFYGISKRGLSAASIPDVKFATEQARTFGDINKEMIMIKNSGYGSIFSIDTSIIGSEGEPVIVETNLSFKDNTEKKVVANSFGEFLLEEIELSLTDLG</sequence>
<comment type="caution">
    <text evidence="2">The sequence shown here is derived from an EMBL/GenBank/DDBJ whole genome shotgun (WGS) entry which is preliminary data.</text>
</comment>
<gene>
    <name evidence="2" type="ORF">HMPREF0557_02791</name>
</gene>
<dbReference type="EMBL" id="AGCN01000042">
    <property type="protein sequence ID" value="EHN60191.1"/>
    <property type="molecule type" value="Genomic_DNA"/>
</dbReference>
<accession>A0AB72Z5L0</accession>
<proteinExistence type="predicted"/>
<evidence type="ECO:0000313" key="2">
    <source>
        <dbReference type="EMBL" id="EHN60191.1"/>
    </source>
</evidence>
<dbReference type="Pfam" id="PF14568">
    <property type="entry name" value="SUKH_6"/>
    <property type="match status" value="1"/>
</dbReference>
<reference evidence="2 3" key="1">
    <citation type="submission" date="2011-08" db="EMBL/GenBank/DDBJ databases">
        <authorList>
            <person name="Weinstock G."/>
            <person name="Sodergren E."/>
            <person name="Clifton S."/>
            <person name="Fulton L."/>
            <person name="Fulton B."/>
            <person name="Courtney L."/>
            <person name="Fronick C."/>
            <person name="Harrison M."/>
            <person name="Strong C."/>
            <person name="Farmer C."/>
            <person name="Delahaunty K."/>
            <person name="Markovic C."/>
            <person name="Hall O."/>
            <person name="Minx P."/>
            <person name="Tomlinson C."/>
            <person name="Mitreva M."/>
            <person name="Hou S."/>
            <person name="Chen J."/>
            <person name="Wollam A."/>
            <person name="Pepin K.H."/>
            <person name="Johnson M."/>
            <person name="Bhonagiri V."/>
            <person name="Zhang X."/>
            <person name="Suruliraj S."/>
            <person name="Warren W."/>
            <person name="Chinwalla A."/>
            <person name="Mardis E.R."/>
            <person name="Wilson R.K."/>
        </authorList>
    </citation>
    <scope>NUCLEOTIDE SEQUENCE [LARGE SCALE GENOMIC DNA]</scope>
    <source>
        <strain evidence="2 3">ATCC 33091</strain>
    </source>
</reference>
<organism evidence="2 3">
    <name type="scientific">Listeria innocua ATCC 33091</name>
    <dbReference type="NCBI Taxonomy" id="1002366"/>
    <lineage>
        <taxon>Bacteria</taxon>
        <taxon>Bacillati</taxon>
        <taxon>Bacillota</taxon>
        <taxon>Bacilli</taxon>
        <taxon>Bacillales</taxon>
        <taxon>Listeriaceae</taxon>
        <taxon>Listeria</taxon>
    </lineage>
</organism>
<evidence type="ECO:0000313" key="3">
    <source>
        <dbReference type="Proteomes" id="UP000003597"/>
    </source>
</evidence>
<dbReference type="SMART" id="SM00860">
    <property type="entry name" value="SMI1_KNR4"/>
    <property type="match status" value="1"/>
</dbReference>